<organism evidence="2 3">
    <name type="scientific">Nyssa sinensis</name>
    <dbReference type="NCBI Taxonomy" id="561372"/>
    <lineage>
        <taxon>Eukaryota</taxon>
        <taxon>Viridiplantae</taxon>
        <taxon>Streptophyta</taxon>
        <taxon>Embryophyta</taxon>
        <taxon>Tracheophyta</taxon>
        <taxon>Spermatophyta</taxon>
        <taxon>Magnoliopsida</taxon>
        <taxon>eudicotyledons</taxon>
        <taxon>Gunneridae</taxon>
        <taxon>Pentapetalae</taxon>
        <taxon>asterids</taxon>
        <taxon>Cornales</taxon>
        <taxon>Nyssaceae</taxon>
        <taxon>Nyssa</taxon>
    </lineage>
</organism>
<name>A0A5J5BN81_9ASTE</name>
<accession>A0A5J5BN81</accession>
<reference evidence="2 3" key="1">
    <citation type="submission" date="2019-09" db="EMBL/GenBank/DDBJ databases">
        <title>A chromosome-level genome assembly of the Chinese tupelo Nyssa sinensis.</title>
        <authorList>
            <person name="Yang X."/>
            <person name="Kang M."/>
            <person name="Yang Y."/>
            <person name="Xiong H."/>
            <person name="Wang M."/>
            <person name="Zhang Z."/>
            <person name="Wang Z."/>
            <person name="Wu H."/>
            <person name="Ma T."/>
            <person name="Liu J."/>
            <person name="Xi Z."/>
        </authorList>
    </citation>
    <scope>NUCLEOTIDE SEQUENCE [LARGE SCALE GENOMIC DNA]</scope>
    <source>
        <strain evidence="2">J267</strain>
        <tissue evidence="2">Leaf</tissue>
    </source>
</reference>
<evidence type="ECO:0000313" key="2">
    <source>
        <dbReference type="EMBL" id="KAA8544603.1"/>
    </source>
</evidence>
<gene>
    <name evidence="2" type="ORF">F0562_022626</name>
</gene>
<feature type="region of interest" description="Disordered" evidence="1">
    <location>
        <begin position="129"/>
        <end position="153"/>
    </location>
</feature>
<evidence type="ECO:0000256" key="1">
    <source>
        <dbReference type="SAM" id="MobiDB-lite"/>
    </source>
</evidence>
<protein>
    <submittedName>
        <fullName evidence="2">Uncharacterized protein</fullName>
    </submittedName>
</protein>
<dbReference type="EMBL" id="CM018034">
    <property type="protein sequence ID" value="KAA8544603.1"/>
    <property type="molecule type" value="Genomic_DNA"/>
</dbReference>
<keyword evidence="3" id="KW-1185">Reference proteome</keyword>
<sequence length="254" mass="27120">MAFSPSHAMINGLQAAKQNKSQGISTAASFNGSHLNKYHHAHGVSHTPAQGATVLTHQISLVARTHMAPHEGIAACPRSKSAGSPFLLSWANLADSGEYIPKEALELEKDYGGFTLNFDFLINQCVAPRRSSPKDKREGRRNSGRGEWNARSMGASASTLQSHAIGSSSNHVQQACDLRNHAKKAISPIKPAPPTVTHSRMAFAPPGPHHTLICTAVPTIQTVQQMQNVHVTPCPPQPKLPISAATASLLVPHI</sequence>
<dbReference type="Proteomes" id="UP000325577">
    <property type="component" value="Linkage Group LG11"/>
</dbReference>
<evidence type="ECO:0000313" key="3">
    <source>
        <dbReference type="Proteomes" id="UP000325577"/>
    </source>
</evidence>
<feature type="compositionally biased region" description="Basic and acidic residues" evidence="1">
    <location>
        <begin position="132"/>
        <end position="141"/>
    </location>
</feature>
<proteinExistence type="predicted"/>
<dbReference type="AlphaFoldDB" id="A0A5J5BN81"/>